<gene>
    <name evidence="3" type="ORF">CEP64_11945</name>
    <name evidence="5" type="ORF">JRU67_14260</name>
    <name evidence="4" type="ORF">NQ032_15600</name>
</gene>
<dbReference type="SUPFAM" id="SSF82771">
    <property type="entry name" value="GIY-YIG endonuclease"/>
    <property type="match status" value="1"/>
</dbReference>
<evidence type="ECO:0000313" key="5">
    <source>
        <dbReference type="EMBL" id="QRN91168.1"/>
    </source>
</evidence>
<dbReference type="InterPro" id="IPR035901">
    <property type="entry name" value="GIY-YIG_endonuc_sf"/>
</dbReference>
<accession>A0A657XNX3</accession>
<comment type="similarity">
    <text evidence="1">Belongs to the UPF0213 family.</text>
</comment>
<evidence type="ECO:0000259" key="2">
    <source>
        <dbReference type="PROSITE" id="PS50164"/>
    </source>
</evidence>
<dbReference type="eggNOG" id="COG2827">
    <property type="taxonomic scope" value="Bacteria"/>
</dbReference>
<dbReference type="PROSITE" id="PS50164">
    <property type="entry name" value="GIY_YIG"/>
    <property type="match status" value="1"/>
</dbReference>
<evidence type="ECO:0000313" key="3">
    <source>
        <dbReference type="EMBL" id="ASE35274.1"/>
    </source>
</evidence>
<dbReference type="PANTHER" id="PTHR34477:SF1">
    <property type="entry name" value="UPF0213 PROTEIN YHBQ"/>
    <property type="match status" value="1"/>
</dbReference>
<dbReference type="Proteomes" id="UP000640299">
    <property type="component" value="Chromosome"/>
</dbReference>
<reference evidence="4" key="4">
    <citation type="submission" date="2022-07" db="EMBL/GenBank/DDBJ databases">
        <title>Bacterial species isolated from the porcine tonsil microbiota.</title>
        <authorList>
            <person name="Oliveira I.M.F."/>
        </authorList>
    </citation>
    <scope>NUCLEOTIDE SEQUENCE</scope>
    <source>
        <strain evidence="4">8QC2O2</strain>
    </source>
</reference>
<feature type="domain" description="GIY-YIG" evidence="2">
    <location>
        <begin position="2"/>
        <end position="77"/>
    </location>
</feature>
<sequence length="82" mass="9735">MVNHYTYILECKDQTLYTGYTTDLDRRLKVHNEGKGAKYTKVRRPVKLVYHETFDNKSEALKREYALKQLSRKQKLALIKEG</sequence>
<dbReference type="KEGG" id="sscu:CEP64_11945"/>
<dbReference type="InterPro" id="IPR050190">
    <property type="entry name" value="UPF0213_domain"/>
</dbReference>
<dbReference type="EMBL" id="JANILD010000011">
    <property type="protein sequence ID" value="MCQ9305032.1"/>
    <property type="molecule type" value="Genomic_DNA"/>
</dbReference>
<dbReference type="Proteomes" id="UP000197058">
    <property type="component" value="Chromosome"/>
</dbReference>
<dbReference type="InterPro" id="IPR000305">
    <property type="entry name" value="GIY-YIG_endonuc"/>
</dbReference>
<dbReference type="AlphaFoldDB" id="A0A1X0TN56"/>
<dbReference type="GeneID" id="48594077"/>
<dbReference type="Proteomes" id="UP001204068">
    <property type="component" value="Unassembled WGS sequence"/>
</dbReference>
<reference evidence="5" key="3">
    <citation type="submission" date="2021-02" db="EMBL/GenBank/DDBJ databases">
        <title>cfr and optrA-positive Staphylococcus spp.</title>
        <authorList>
            <person name="Chen L."/>
        </authorList>
    </citation>
    <scope>NUCLEOTIDE SEQUENCE</scope>
    <source>
        <strain evidence="5">GDQ20D70P</strain>
    </source>
</reference>
<dbReference type="EMBL" id="CP022046">
    <property type="protein sequence ID" value="ASE35274.1"/>
    <property type="molecule type" value="Genomic_DNA"/>
</dbReference>
<evidence type="ECO:0000313" key="6">
    <source>
        <dbReference type="Proteomes" id="UP000197058"/>
    </source>
</evidence>
<evidence type="ECO:0000256" key="1">
    <source>
        <dbReference type="ARBA" id="ARBA00007435"/>
    </source>
</evidence>
<organism evidence="3 6">
    <name type="scientific">Mammaliicoccus sciuri</name>
    <name type="common">Staphylococcus sciuri</name>
    <dbReference type="NCBI Taxonomy" id="1296"/>
    <lineage>
        <taxon>Bacteria</taxon>
        <taxon>Bacillati</taxon>
        <taxon>Bacillota</taxon>
        <taxon>Bacilli</taxon>
        <taxon>Bacillales</taxon>
        <taxon>Staphylococcaceae</taxon>
        <taxon>Mammaliicoccus</taxon>
    </lineage>
</organism>
<dbReference type="CDD" id="cd10456">
    <property type="entry name" value="GIY-YIG_UPF0213"/>
    <property type="match status" value="1"/>
</dbReference>
<dbReference type="EMBL" id="CP069389">
    <property type="protein sequence ID" value="QRN91168.1"/>
    <property type="molecule type" value="Genomic_DNA"/>
</dbReference>
<dbReference type="SMART" id="SM00465">
    <property type="entry name" value="GIYc"/>
    <property type="match status" value="1"/>
</dbReference>
<evidence type="ECO:0000313" key="4">
    <source>
        <dbReference type="EMBL" id="MCQ9305032.1"/>
    </source>
</evidence>
<reference evidence="6" key="1">
    <citation type="submission" date="2017-06" db="EMBL/GenBank/DDBJ databases">
        <title>FDA dAtabase for Regulatory Grade micrObial Sequences (FDA-ARGOS): Supporting development and validation of Infectious Disease Dx tests.</title>
        <authorList>
            <person name="Goldberg B."/>
            <person name="Campos J."/>
            <person name="Tallon L."/>
            <person name="Sadzewicz L."/>
            <person name="Sengamalay N."/>
            <person name="Ott S."/>
            <person name="Godinez A."/>
            <person name="Nagaraj S."/>
            <person name="Vavikolanu K."/>
            <person name="Nadendla S."/>
            <person name="George J."/>
            <person name="Geyer C."/>
            <person name="Sichtig H."/>
        </authorList>
    </citation>
    <scope>NUCLEOTIDE SEQUENCE [LARGE SCALE GENOMIC DNA]</scope>
    <source>
        <strain evidence="6">FDAARGOS_285</strain>
    </source>
</reference>
<name>A0A1X0TN56_MAMSC</name>
<proteinExistence type="inferred from homology"/>
<accession>A0A1X0TN56</accession>
<reference evidence="3" key="2">
    <citation type="submission" date="2017-12" db="EMBL/GenBank/DDBJ databases">
        <title>FDA dAtabase for Regulatory Grade micrObial Sequences (FDA-ARGOS): Supporting development and validation of Infectious Disease Dx tests.</title>
        <authorList>
            <person name="Campos J."/>
            <person name="Goldberg B."/>
            <person name="Tallon L."/>
            <person name="Sadzewicz L."/>
            <person name="Sengamalay N."/>
            <person name="Ott S."/>
            <person name="Godinez A."/>
            <person name="Nagaraj S."/>
            <person name="Vavikolanu K."/>
            <person name="Vyas G."/>
            <person name="Nadendla S."/>
            <person name="Aluvathingal J."/>
            <person name="Geyer C."/>
            <person name="Nandy P."/>
            <person name="Hobson J."/>
            <person name="Sichtig H."/>
        </authorList>
    </citation>
    <scope>NUCLEOTIDE SEQUENCE</scope>
    <source>
        <strain evidence="3">FDAARGOS_285</strain>
    </source>
</reference>
<protein>
    <submittedName>
        <fullName evidence="3">GIY-YIG nuclease family protein</fullName>
    </submittedName>
</protein>
<dbReference type="Pfam" id="PF01541">
    <property type="entry name" value="GIY-YIG"/>
    <property type="match status" value="1"/>
</dbReference>
<dbReference type="RefSeq" id="WP_025905582.1">
    <property type="nucleotide sequence ID" value="NZ_CAJVGN010000001.1"/>
</dbReference>
<dbReference type="PANTHER" id="PTHR34477">
    <property type="entry name" value="UPF0213 PROTEIN YHBQ"/>
    <property type="match status" value="1"/>
</dbReference>
<dbReference type="Gene3D" id="3.40.1440.10">
    <property type="entry name" value="GIY-YIG endonuclease"/>
    <property type="match status" value="1"/>
</dbReference>